<name>A0A2T4H2U4_FUSCU</name>
<protein>
    <submittedName>
        <fullName evidence="1">Uncharacterized protein</fullName>
    </submittedName>
</protein>
<dbReference type="Proteomes" id="UP000241587">
    <property type="component" value="Unassembled WGS sequence"/>
</dbReference>
<dbReference type="Proteomes" id="UP000663297">
    <property type="component" value="Chromosome 3"/>
</dbReference>
<gene>
    <name evidence="1" type="ORF">FCULG_00008789</name>
    <name evidence="2" type="ORF">HYE67_007687</name>
</gene>
<sequence length="218" mass="24817">MYISATLVAIKCPPKSQPWAFHRQRTCPQQSSKLSSPPFLLHMVFRDLVTWIRLFPRNLPYALKKPLLNKYPEGLLKPYVDNVFDSIIDQDTPDGVLMYDTIEKLSELGAKWLYVKSWLNQVVLLFRYAVMVHRLCKRPWMVLGVTGNSSFSRRVLGPNVDLNCHYIDGTPKDDAYIEYDLGFAAGAVVSQTGLDFCKESGKKTAERNMSMASTGYII</sequence>
<dbReference type="OrthoDB" id="10403211at2759"/>
<dbReference type="EMBL" id="PVEM01000003">
    <property type="protein sequence ID" value="PTD10116.1"/>
    <property type="molecule type" value="Genomic_DNA"/>
</dbReference>
<keyword evidence="3" id="KW-1185">Reference proteome</keyword>
<evidence type="ECO:0000313" key="3">
    <source>
        <dbReference type="Proteomes" id="UP000241587"/>
    </source>
</evidence>
<evidence type="ECO:0000313" key="1">
    <source>
        <dbReference type="EMBL" id="PTD10116.1"/>
    </source>
</evidence>
<reference evidence="2" key="2">
    <citation type="submission" date="2020-11" db="EMBL/GenBank/DDBJ databases">
        <title>The chromosome-scale genome resource for two endophytic Fusarium species: F. culmorum and F. pseudograminearum.</title>
        <authorList>
            <person name="Yuan Z."/>
        </authorList>
    </citation>
    <scope>NUCLEOTIDE SEQUENCE</scope>
    <source>
        <strain evidence="2">Class2-1B</strain>
    </source>
</reference>
<dbReference type="AlphaFoldDB" id="A0A2T4H2U4"/>
<reference evidence="1 3" key="1">
    <citation type="submission" date="2018-02" db="EMBL/GenBank/DDBJ databases">
        <title>Fusarium culmorum secondary metabolites in fungal-bacterial-plant interactions.</title>
        <authorList>
            <person name="Schmidt R."/>
        </authorList>
    </citation>
    <scope>NUCLEOTIDE SEQUENCE [LARGE SCALE GENOMIC DNA]</scope>
    <source>
        <strain evidence="1 3">PV</strain>
    </source>
</reference>
<proteinExistence type="predicted"/>
<dbReference type="EMBL" id="CP064749">
    <property type="protein sequence ID" value="QPC65456.1"/>
    <property type="molecule type" value="Genomic_DNA"/>
</dbReference>
<organism evidence="1 3">
    <name type="scientific">Fusarium culmorum</name>
    <dbReference type="NCBI Taxonomy" id="5516"/>
    <lineage>
        <taxon>Eukaryota</taxon>
        <taxon>Fungi</taxon>
        <taxon>Dikarya</taxon>
        <taxon>Ascomycota</taxon>
        <taxon>Pezizomycotina</taxon>
        <taxon>Sordariomycetes</taxon>
        <taxon>Hypocreomycetidae</taxon>
        <taxon>Hypocreales</taxon>
        <taxon>Nectriaceae</taxon>
        <taxon>Fusarium</taxon>
    </lineage>
</organism>
<accession>A0A2T4H2U4</accession>
<evidence type="ECO:0000313" key="2">
    <source>
        <dbReference type="EMBL" id="QPC65456.1"/>
    </source>
</evidence>